<accession>A0A559M4V6</accession>
<dbReference type="Proteomes" id="UP000315522">
    <property type="component" value="Unassembled WGS sequence"/>
</dbReference>
<dbReference type="EMBL" id="QGML01002015">
    <property type="protein sequence ID" value="TVY87990.1"/>
    <property type="molecule type" value="Genomic_DNA"/>
</dbReference>
<protein>
    <recommendedName>
        <fullName evidence="3">RNase H type-1 domain-containing protein</fullName>
    </recommendedName>
</protein>
<evidence type="ECO:0000313" key="1">
    <source>
        <dbReference type="EMBL" id="TVY87990.1"/>
    </source>
</evidence>
<gene>
    <name evidence="1" type="ORF">LAWI1_G004456</name>
</gene>
<evidence type="ECO:0008006" key="3">
    <source>
        <dbReference type="Google" id="ProtNLM"/>
    </source>
</evidence>
<sequence>MSLMPRQLERFGGCRERLNSPPGVGNSATSSISIALWLFGHIGIPGNKEADWLADKGAKEPCNIGLVGEPTISGIRLIF</sequence>
<reference evidence="1 2" key="1">
    <citation type="submission" date="2018-05" db="EMBL/GenBank/DDBJ databases">
        <title>Genome sequencing and assembly of the regulated plant pathogen Lachnellula willkommii and related sister species for the development of diagnostic species identification markers.</title>
        <authorList>
            <person name="Giroux E."/>
            <person name="Bilodeau G."/>
        </authorList>
    </citation>
    <scope>NUCLEOTIDE SEQUENCE [LARGE SCALE GENOMIC DNA]</scope>
    <source>
        <strain evidence="1 2">CBS 172.35</strain>
    </source>
</reference>
<comment type="caution">
    <text evidence="1">The sequence shown here is derived from an EMBL/GenBank/DDBJ whole genome shotgun (WGS) entry which is preliminary data.</text>
</comment>
<keyword evidence="2" id="KW-1185">Reference proteome</keyword>
<name>A0A559M4V6_9HELO</name>
<organism evidence="1 2">
    <name type="scientific">Lachnellula willkommii</name>
    <dbReference type="NCBI Taxonomy" id="215461"/>
    <lineage>
        <taxon>Eukaryota</taxon>
        <taxon>Fungi</taxon>
        <taxon>Dikarya</taxon>
        <taxon>Ascomycota</taxon>
        <taxon>Pezizomycotina</taxon>
        <taxon>Leotiomycetes</taxon>
        <taxon>Helotiales</taxon>
        <taxon>Lachnaceae</taxon>
        <taxon>Lachnellula</taxon>
    </lineage>
</organism>
<proteinExistence type="predicted"/>
<evidence type="ECO:0000313" key="2">
    <source>
        <dbReference type="Proteomes" id="UP000315522"/>
    </source>
</evidence>
<dbReference type="AlphaFoldDB" id="A0A559M4V6"/>